<dbReference type="AlphaFoldDB" id="A0A067N4U1"/>
<dbReference type="InParanoid" id="A0A067N4U1"/>
<organism evidence="1 2">
    <name type="scientific">Botryobasidium botryosum (strain FD-172 SS1)</name>
    <dbReference type="NCBI Taxonomy" id="930990"/>
    <lineage>
        <taxon>Eukaryota</taxon>
        <taxon>Fungi</taxon>
        <taxon>Dikarya</taxon>
        <taxon>Basidiomycota</taxon>
        <taxon>Agaricomycotina</taxon>
        <taxon>Agaricomycetes</taxon>
        <taxon>Cantharellales</taxon>
        <taxon>Botryobasidiaceae</taxon>
        <taxon>Botryobasidium</taxon>
    </lineage>
</organism>
<dbReference type="EMBL" id="KL198020">
    <property type="protein sequence ID" value="KDQ19162.1"/>
    <property type="molecule type" value="Genomic_DNA"/>
</dbReference>
<gene>
    <name evidence="1" type="ORF">BOTBODRAFT_485555</name>
</gene>
<evidence type="ECO:0000313" key="2">
    <source>
        <dbReference type="Proteomes" id="UP000027195"/>
    </source>
</evidence>
<reference evidence="2" key="1">
    <citation type="journal article" date="2014" name="Proc. Natl. Acad. Sci. U.S.A.">
        <title>Extensive sampling of basidiomycete genomes demonstrates inadequacy of the white-rot/brown-rot paradigm for wood decay fungi.</title>
        <authorList>
            <person name="Riley R."/>
            <person name="Salamov A.A."/>
            <person name="Brown D.W."/>
            <person name="Nagy L.G."/>
            <person name="Floudas D."/>
            <person name="Held B.W."/>
            <person name="Levasseur A."/>
            <person name="Lombard V."/>
            <person name="Morin E."/>
            <person name="Otillar R."/>
            <person name="Lindquist E.A."/>
            <person name="Sun H."/>
            <person name="LaButti K.M."/>
            <person name="Schmutz J."/>
            <person name="Jabbour D."/>
            <person name="Luo H."/>
            <person name="Baker S.E."/>
            <person name="Pisabarro A.G."/>
            <person name="Walton J.D."/>
            <person name="Blanchette R.A."/>
            <person name="Henrissat B."/>
            <person name="Martin F."/>
            <person name="Cullen D."/>
            <person name="Hibbett D.S."/>
            <person name="Grigoriev I.V."/>
        </authorList>
    </citation>
    <scope>NUCLEOTIDE SEQUENCE [LARGE SCALE GENOMIC DNA]</scope>
    <source>
        <strain evidence="2">FD-172 SS1</strain>
    </source>
</reference>
<proteinExistence type="predicted"/>
<dbReference type="Proteomes" id="UP000027195">
    <property type="component" value="Unassembled WGS sequence"/>
</dbReference>
<name>A0A067N4U1_BOTB1</name>
<dbReference type="HOGENOM" id="CLU_1137839_0_0_1"/>
<sequence>MKTTTKRPRKTPHCHICRRPRKGHPIGVCPYGPGEGGDSPVAATTAPSRNEVRLPRKRPECTVCNQLMSGHGPPCAAGGVKAPSTFPKASTAAESPPTTATLAELDALSIQFPEEGTPQLSNNDFLGTPALDALVRDFIATYNFDLDAYSLGPLGYPLTIPEGSADGYPSSNQLHLALLPEFSAFPSVYDSNPVSESFLYQPLVPDIDTPAQDFLFNATSDISPYGSLADPYGWLAFANQGQST</sequence>
<keyword evidence="2" id="KW-1185">Reference proteome</keyword>
<evidence type="ECO:0000313" key="1">
    <source>
        <dbReference type="EMBL" id="KDQ19162.1"/>
    </source>
</evidence>
<accession>A0A067N4U1</accession>
<protein>
    <submittedName>
        <fullName evidence="1">Uncharacterized protein</fullName>
    </submittedName>
</protein>